<evidence type="ECO:0000313" key="2">
    <source>
        <dbReference type="Proteomes" id="UP000619238"/>
    </source>
</evidence>
<dbReference type="Proteomes" id="UP000619238">
    <property type="component" value="Unassembled WGS sequence"/>
</dbReference>
<proteinExistence type="predicted"/>
<accession>A0ABR7QDP1</accession>
<keyword evidence="2" id="KW-1185">Reference proteome</keyword>
<dbReference type="RefSeq" id="WP_187563532.1">
    <property type="nucleotide sequence ID" value="NZ_JACGWS010000011.1"/>
</dbReference>
<dbReference type="Gene3D" id="2.60.120.620">
    <property type="entry name" value="q2cbj1_9rhob like domain"/>
    <property type="match status" value="1"/>
</dbReference>
<dbReference type="EMBL" id="JACGWS010000011">
    <property type="protein sequence ID" value="MBC8756501.1"/>
    <property type="molecule type" value="Genomic_DNA"/>
</dbReference>
<reference evidence="1 2" key="1">
    <citation type="submission" date="2020-07" db="EMBL/GenBank/DDBJ databases">
        <title>Description of Kordia aestuariivivens sp. nov., isolated from a tidal flat.</title>
        <authorList>
            <person name="Park S."/>
            <person name="Yoon J.-H."/>
        </authorList>
    </citation>
    <scope>NUCLEOTIDE SEQUENCE [LARGE SCALE GENOMIC DNA]</scope>
    <source>
        <strain evidence="1 2">YSTF-M3</strain>
    </source>
</reference>
<sequence>MELEIINRVVNPSTKKDITNLKQQFDRIGYIKLPSFFTPSVFNKIEVEVNNLLDTFALRKDFLMEETNNTPRRITTVSGKVIDQESTFITSLYKNEEIIDFITKITNNSICLTPDMADRHAIHKLHKKNDIHGGHLDTYPYVLITCFESPGKDGGGELEFVPKSMDLSELGTDKAITDYLEKGESYLMNASHSVHRVLPLKEDLNRTVLVFTYADLATKDVDISYSSNKLYD</sequence>
<name>A0ABR7QDP1_9FLAO</name>
<dbReference type="SUPFAM" id="SSF51197">
    <property type="entry name" value="Clavaminate synthase-like"/>
    <property type="match status" value="1"/>
</dbReference>
<evidence type="ECO:0008006" key="3">
    <source>
        <dbReference type="Google" id="ProtNLM"/>
    </source>
</evidence>
<dbReference type="Pfam" id="PF23169">
    <property type="entry name" value="HalD"/>
    <property type="match status" value="1"/>
</dbReference>
<evidence type="ECO:0000313" key="1">
    <source>
        <dbReference type="EMBL" id="MBC8756501.1"/>
    </source>
</evidence>
<protein>
    <recommendedName>
        <fullName evidence="3">Fe2OG dioxygenase domain-containing protein</fullName>
    </recommendedName>
</protein>
<comment type="caution">
    <text evidence="1">The sequence shown here is derived from an EMBL/GenBank/DDBJ whole genome shotgun (WGS) entry which is preliminary data.</text>
</comment>
<organism evidence="1 2">
    <name type="scientific">Kordia aestuariivivens</name>
    <dbReference type="NCBI Taxonomy" id="2759037"/>
    <lineage>
        <taxon>Bacteria</taxon>
        <taxon>Pseudomonadati</taxon>
        <taxon>Bacteroidota</taxon>
        <taxon>Flavobacteriia</taxon>
        <taxon>Flavobacteriales</taxon>
        <taxon>Flavobacteriaceae</taxon>
        <taxon>Kordia</taxon>
    </lineage>
</organism>
<dbReference type="InterPro" id="IPR056470">
    <property type="entry name" value="BesD/HalB-like"/>
</dbReference>
<gene>
    <name evidence="1" type="ORF">H2O64_17640</name>
</gene>